<name>A0A5E4LMP4_9ARCH</name>
<proteinExistence type="inferred from homology"/>
<dbReference type="NCBIfam" id="TIGR00196">
    <property type="entry name" value="yjeF_cterm"/>
    <property type="match status" value="1"/>
</dbReference>
<evidence type="ECO:0000313" key="9">
    <source>
        <dbReference type="Proteomes" id="UP000789941"/>
    </source>
</evidence>
<dbReference type="EC" id="4.2.1.136" evidence="6"/>
<evidence type="ECO:0000313" key="8">
    <source>
        <dbReference type="EMBL" id="VVC02699.1"/>
    </source>
</evidence>
<comment type="function">
    <text evidence="6">Catalyzes the dehydration of the S-form of NAD(P)HX at the expense of ADP, which is converted to AMP. Together with NAD(P)HX epimerase, which catalyzes the epimerization of the S- and R-forms, the enzyme allows the repair of both epimers of NAD(P)HX, a damaged form of NAD(P)H that is a result of enzymatic or heat-dependent hydration.</text>
</comment>
<evidence type="ECO:0000256" key="2">
    <source>
        <dbReference type="ARBA" id="ARBA00022840"/>
    </source>
</evidence>
<comment type="catalytic activity">
    <reaction evidence="6">
        <text>(6S)-NADPHX + ADP = AMP + phosphate + NADPH + H(+)</text>
        <dbReference type="Rhea" id="RHEA:32235"/>
        <dbReference type="ChEBI" id="CHEBI:15378"/>
        <dbReference type="ChEBI" id="CHEBI:43474"/>
        <dbReference type="ChEBI" id="CHEBI:57783"/>
        <dbReference type="ChEBI" id="CHEBI:64076"/>
        <dbReference type="ChEBI" id="CHEBI:456215"/>
        <dbReference type="ChEBI" id="CHEBI:456216"/>
        <dbReference type="EC" id="4.2.1.136"/>
    </reaction>
</comment>
<dbReference type="Pfam" id="PF01256">
    <property type="entry name" value="Carb_kinase"/>
    <property type="match status" value="1"/>
</dbReference>
<keyword evidence="4 6" id="KW-0520">NAD</keyword>
<dbReference type="EMBL" id="CABMJJ010000002">
    <property type="protein sequence ID" value="VVC02699.1"/>
    <property type="molecule type" value="Genomic_DNA"/>
</dbReference>
<evidence type="ECO:0000259" key="7">
    <source>
        <dbReference type="PROSITE" id="PS51383"/>
    </source>
</evidence>
<evidence type="ECO:0000256" key="1">
    <source>
        <dbReference type="ARBA" id="ARBA00022741"/>
    </source>
</evidence>
<feature type="binding site" evidence="6">
    <location>
        <position position="199"/>
    </location>
    <ligand>
        <name>(6S)-NADPHX</name>
        <dbReference type="ChEBI" id="CHEBI:64076"/>
    </ligand>
</feature>
<comment type="catalytic activity">
    <reaction evidence="6">
        <text>(6S)-NADHX + ADP = AMP + phosphate + NADH + H(+)</text>
        <dbReference type="Rhea" id="RHEA:32223"/>
        <dbReference type="ChEBI" id="CHEBI:15378"/>
        <dbReference type="ChEBI" id="CHEBI:43474"/>
        <dbReference type="ChEBI" id="CHEBI:57945"/>
        <dbReference type="ChEBI" id="CHEBI:64074"/>
        <dbReference type="ChEBI" id="CHEBI:456215"/>
        <dbReference type="ChEBI" id="CHEBI:456216"/>
        <dbReference type="EC" id="4.2.1.136"/>
    </reaction>
</comment>
<dbReference type="AlphaFoldDB" id="A0A5E4LMP4"/>
<dbReference type="GO" id="GO:0046496">
    <property type="term" value="P:nicotinamide nucleotide metabolic process"/>
    <property type="evidence" value="ECO:0007669"/>
    <property type="project" value="UniProtKB-UniRule"/>
</dbReference>
<keyword evidence="3 6" id="KW-0521">NADP</keyword>
<comment type="cofactor">
    <cofactor evidence="6">
        <name>Mg(2+)</name>
        <dbReference type="ChEBI" id="CHEBI:18420"/>
    </cofactor>
</comment>
<organism evidence="8 9">
    <name type="scientific">Candidatus Bilamarchaeum dharawalense</name>
    <dbReference type="NCBI Taxonomy" id="2885759"/>
    <lineage>
        <taxon>Archaea</taxon>
        <taxon>Candidatus Micrarchaeota</taxon>
        <taxon>Candidatus Micrarchaeia</taxon>
        <taxon>Candidatus Anstonellales</taxon>
        <taxon>Candidatus Bilamarchaeaceae</taxon>
        <taxon>Candidatus Bilamarchaeum</taxon>
    </lineage>
</organism>
<dbReference type="Gene3D" id="3.40.1190.20">
    <property type="match status" value="1"/>
</dbReference>
<dbReference type="PANTHER" id="PTHR12592">
    <property type="entry name" value="ATP-DEPENDENT (S)-NAD(P)H-HYDRATE DEHYDRATASE FAMILY MEMBER"/>
    <property type="match status" value="1"/>
</dbReference>
<accession>A0A5E4LMP4</accession>
<feature type="binding site" evidence="6">
    <location>
        <position position="37"/>
    </location>
    <ligand>
        <name>(6S)-NADPHX</name>
        <dbReference type="ChEBI" id="CHEBI:64076"/>
    </ligand>
</feature>
<dbReference type="GO" id="GO:0110051">
    <property type="term" value="P:metabolite repair"/>
    <property type="evidence" value="ECO:0007669"/>
    <property type="project" value="TreeGrafter"/>
</dbReference>
<dbReference type="CDD" id="cd01171">
    <property type="entry name" value="YXKO-related"/>
    <property type="match status" value="1"/>
</dbReference>
<comment type="caution">
    <text evidence="6">Lacks conserved residue(s) required for the propagation of feature annotation.</text>
</comment>
<feature type="binding site" evidence="6">
    <location>
        <position position="93"/>
    </location>
    <ligand>
        <name>(6S)-NADPHX</name>
        <dbReference type="ChEBI" id="CHEBI:64076"/>
    </ligand>
</feature>
<dbReference type="PANTHER" id="PTHR12592:SF0">
    <property type="entry name" value="ATP-DEPENDENT (S)-NAD(P)H-HYDRATE DEHYDRATASE"/>
    <property type="match status" value="1"/>
</dbReference>
<evidence type="ECO:0000256" key="5">
    <source>
        <dbReference type="ARBA" id="ARBA00023239"/>
    </source>
</evidence>
<sequence length="254" mass="27786">MDLDEIKKTIYVPPKESHKGQNGKLLIVGGSKRYHGAPMFSILAARRLVDLLYFYPGEDDSQLINAIKTIPETMIIYDFDIVEKCDCVLFGIGLAGAGIDVDYLIKNSEKLVIDGDGLGLVKEKLCRLKPNSTILTPHEGEFRMLFECEGSRENVEQMADSYGVVILKKDPSGDIISNGKRTFVNTTHNQGMTKGGTGDVLAGLVAALFCKNPSFESAVAGAYFNGLAGERLKKRFGFNFCASDLANELAETMK</sequence>
<comment type="caution">
    <text evidence="8">The sequence shown here is derived from an EMBL/GenBank/DDBJ whole genome shotgun (WGS) entry which is preliminary data.</text>
</comment>
<dbReference type="GO" id="GO:0005524">
    <property type="term" value="F:ATP binding"/>
    <property type="evidence" value="ECO:0007669"/>
    <property type="project" value="UniProtKB-KW"/>
</dbReference>
<dbReference type="InterPro" id="IPR000631">
    <property type="entry name" value="CARKD"/>
</dbReference>
<evidence type="ECO:0000256" key="6">
    <source>
        <dbReference type="HAMAP-Rule" id="MF_01965"/>
    </source>
</evidence>
<dbReference type="HAMAP" id="MF_01965">
    <property type="entry name" value="NADHX_dehydratase"/>
    <property type="match status" value="1"/>
</dbReference>
<feature type="binding site" evidence="6">
    <location>
        <position position="138"/>
    </location>
    <ligand>
        <name>(6S)-NADPHX</name>
        <dbReference type="ChEBI" id="CHEBI:64076"/>
    </ligand>
</feature>
<evidence type="ECO:0000256" key="4">
    <source>
        <dbReference type="ARBA" id="ARBA00023027"/>
    </source>
</evidence>
<dbReference type="Proteomes" id="UP000789941">
    <property type="component" value="Unassembled WGS sequence"/>
</dbReference>
<gene>
    <name evidence="6 8" type="primary">nnrD</name>
    <name evidence="8" type="ORF">LFW2832_01188</name>
</gene>
<keyword evidence="5 6" id="KW-0456">Lyase</keyword>
<comment type="similarity">
    <text evidence="6">Belongs to the NnrD/CARKD family.</text>
</comment>
<reference evidence="8 9" key="1">
    <citation type="submission" date="2019-08" db="EMBL/GenBank/DDBJ databases">
        <authorList>
            <person name="Vazquez-Campos X."/>
        </authorList>
    </citation>
    <scope>NUCLEOTIDE SEQUENCE [LARGE SCALE GENOMIC DNA]</scope>
    <source>
        <strain evidence="8">LFW-283_2</strain>
    </source>
</reference>
<comment type="subunit">
    <text evidence="6">Homotetramer.</text>
</comment>
<keyword evidence="1 6" id="KW-0547">Nucleotide-binding</keyword>
<keyword evidence="2 6" id="KW-0067">ATP-binding</keyword>
<evidence type="ECO:0000256" key="3">
    <source>
        <dbReference type="ARBA" id="ARBA00022857"/>
    </source>
</evidence>
<dbReference type="InterPro" id="IPR029056">
    <property type="entry name" value="Ribokinase-like"/>
</dbReference>
<feature type="binding site" evidence="6">
    <location>
        <position position="198"/>
    </location>
    <ligand>
        <name>AMP</name>
        <dbReference type="ChEBI" id="CHEBI:456215"/>
    </ligand>
</feature>
<dbReference type="PROSITE" id="PS51383">
    <property type="entry name" value="YJEF_C_3"/>
    <property type="match status" value="1"/>
</dbReference>
<dbReference type="PROSITE" id="PS01050">
    <property type="entry name" value="YJEF_C_2"/>
    <property type="match status" value="1"/>
</dbReference>
<dbReference type="InterPro" id="IPR017953">
    <property type="entry name" value="Carbohydrate_kinase_pred_CS"/>
</dbReference>
<protein>
    <recommendedName>
        <fullName evidence="6">ADP-dependent (S)-NAD(P)H-hydrate dehydratase</fullName>
        <ecNumber evidence="6">4.2.1.136</ecNumber>
    </recommendedName>
    <alternativeName>
        <fullName evidence="6">ADP-dependent NAD(P)HX dehydratase</fullName>
    </alternativeName>
</protein>
<dbReference type="GO" id="GO:0052855">
    <property type="term" value="F:ADP-dependent NAD(P)H-hydrate dehydratase activity"/>
    <property type="evidence" value="ECO:0007669"/>
    <property type="project" value="UniProtKB-UniRule"/>
</dbReference>
<feature type="domain" description="YjeF C-terminal" evidence="7">
    <location>
        <begin position="2"/>
        <end position="254"/>
    </location>
</feature>
<dbReference type="SUPFAM" id="SSF53613">
    <property type="entry name" value="Ribokinase-like"/>
    <property type="match status" value="1"/>
</dbReference>